<feature type="transmembrane region" description="Helical" evidence="2">
    <location>
        <begin position="278"/>
        <end position="298"/>
    </location>
</feature>
<dbReference type="EMBL" id="JAKJXP020000016">
    <property type="protein sequence ID" value="KAK7755012.1"/>
    <property type="molecule type" value="Genomic_DNA"/>
</dbReference>
<organism evidence="3 4">
    <name type="scientific">Diatrype stigma</name>
    <dbReference type="NCBI Taxonomy" id="117547"/>
    <lineage>
        <taxon>Eukaryota</taxon>
        <taxon>Fungi</taxon>
        <taxon>Dikarya</taxon>
        <taxon>Ascomycota</taxon>
        <taxon>Pezizomycotina</taxon>
        <taxon>Sordariomycetes</taxon>
        <taxon>Xylariomycetidae</taxon>
        <taxon>Xylariales</taxon>
        <taxon>Diatrypaceae</taxon>
        <taxon>Diatrype</taxon>
    </lineage>
</organism>
<gene>
    <name evidence="3" type="ORF">SLS62_003096</name>
</gene>
<feature type="compositionally biased region" description="Low complexity" evidence="1">
    <location>
        <begin position="34"/>
        <end position="43"/>
    </location>
</feature>
<feature type="region of interest" description="Disordered" evidence="1">
    <location>
        <begin position="425"/>
        <end position="470"/>
    </location>
</feature>
<feature type="compositionally biased region" description="Polar residues" evidence="1">
    <location>
        <begin position="109"/>
        <end position="118"/>
    </location>
</feature>
<dbReference type="Proteomes" id="UP001320420">
    <property type="component" value="Unassembled WGS sequence"/>
</dbReference>
<feature type="region of interest" description="Disordered" evidence="1">
    <location>
        <begin position="483"/>
        <end position="548"/>
    </location>
</feature>
<feature type="compositionally biased region" description="Low complexity" evidence="1">
    <location>
        <begin position="428"/>
        <end position="469"/>
    </location>
</feature>
<feature type="region of interest" description="Disordered" evidence="1">
    <location>
        <begin position="1"/>
        <end position="197"/>
    </location>
</feature>
<evidence type="ECO:0000256" key="2">
    <source>
        <dbReference type="SAM" id="Phobius"/>
    </source>
</evidence>
<name>A0AAN9YUF1_9PEZI</name>
<feature type="region of interest" description="Disordered" evidence="1">
    <location>
        <begin position="210"/>
        <end position="256"/>
    </location>
</feature>
<accession>A0AAN9YUF1</accession>
<feature type="compositionally biased region" description="Low complexity" evidence="1">
    <location>
        <begin position="493"/>
        <end position="542"/>
    </location>
</feature>
<feature type="compositionally biased region" description="Low complexity" evidence="1">
    <location>
        <begin position="173"/>
        <end position="189"/>
    </location>
</feature>
<keyword evidence="4" id="KW-1185">Reference proteome</keyword>
<keyword evidence="2" id="KW-1133">Transmembrane helix</keyword>
<feature type="compositionally biased region" description="Basic residues" evidence="1">
    <location>
        <begin position="213"/>
        <end position="237"/>
    </location>
</feature>
<sequence length="548" mass="59181">MASFLRSNVLRRGAGDSSVEQSPNPEEPPRRRQQQQQAEMAEQNQEEHSRGGFPFSRRFMPTLFTGQPNTGRQDSTRDNINSGNDDEPKTPRPDRDPRSNRLHIPHITRTWTRGTLRNPSSSTHDDDDDTTPAPRPAPLPLSRGPSSSSRRSSVSVSTARYPGLPTPPAVAALGRGALSPSSPSSATAGGRRRFEGPDPAELHLAALADSGRRRQQRHQQRRQHGHGHGHGSSRRVRGRYEEDEYRSSRNNNSSNGEEPHDFLFCFPWIQSRRLRSQILKCFVSGLLMVVMLSVYLALSMTHSIGTSTFAIMLILLILFATIIFCHGLVRICMLLMGHHQPGGNRDDAERGVNSAYPYMAEVTGPGNHGYAVPRRPIRVVLARDEEAAGVLDDGAGKLEPPAYGAWRESVRVDPNRLFWQRNEDAPVSPAAASSRRSHHSGNSGSDSSSEQSEPRPDSAASARPPSYASEDGVSYVVEARPRSIVPPPLDGESGASSGSGSSSSHLGTSAAAGASSLSVPLTSSSEYGARSGSSGTMWPSSSGGAGPR</sequence>
<evidence type="ECO:0000313" key="3">
    <source>
        <dbReference type="EMBL" id="KAK7755012.1"/>
    </source>
</evidence>
<comment type="caution">
    <text evidence="3">The sequence shown here is derived from an EMBL/GenBank/DDBJ whole genome shotgun (WGS) entry which is preliminary data.</text>
</comment>
<feature type="compositionally biased region" description="Basic and acidic residues" evidence="1">
    <location>
        <begin position="86"/>
        <end position="99"/>
    </location>
</feature>
<keyword evidence="2" id="KW-0472">Membrane</keyword>
<keyword evidence="2" id="KW-0812">Transmembrane</keyword>
<evidence type="ECO:0000313" key="4">
    <source>
        <dbReference type="Proteomes" id="UP001320420"/>
    </source>
</evidence>
<feature type="transmembrane region" description="Helical" evidence="2">
    <location>
        <begin position="304"/>
        <end position="329"/>
    </location>
</feature>
<feature type="compositionally biased region" description="Low complexity" evidence="1">
    <location>
        <begin position="140"/>
        <end position="160"/>
    </location>
</feature>
<dbReference type="AlphaFoldDB" id="A0AAN9YUF1"/>
<feature type="compositionally biased region" description="Polar residues" evidence="1">
    <location>
        <begin position="64"/>
        <end position="83"/>
    </location>
</feature>
<proteinExistence type="predicted"/>
<evidence type="ECO:0000256" key="1">
    <source>
        <dbReference type="SAM" id="MobiDB-lite"/>
    </source>
</evidence>
<reference evidence="3 4" key="1">
    <citation type="submission" date="2024-02" db="EMBL/GenBank/DDBJ databases">
        <title>De novo assembly and annotation of 12 fungi associated with fruit tree decline syndrome in Ontario, Canada.</title>
        <authorList>
            <person name="Sulman M."/>
            <person name="Ellouze W."/>
            <person name="Ilyukhin E."/>
        </authorList>
    </citation>
    <scope>NUCLEOTIDE SEQUENCE [LARGE SCALE GENOMIC DNA]</scope>
    <source>
        <strain evidence="3 4">M11/M66-122</strain>
    </source>
</reference>
<protein>
    <submittedName>
        <fullName evidence="3">Uncharacterized protein</fullName>
    </submittedName>
</protein>